<dbReference type="Pfam" id="PF00005">
    <property type="entry name" value="ABC_tran"/>
    <property type="match status" value="2"/>
</dbReference>
<evidence type="ECO:0000256" key="1">
    <source>
        <dbReference type="ARBA" id="ARBA00022448"/>
    </source>
</evidence>
<keyword evidence="3 5" id="KW-0067">ATP-binding</keyword>
<protein>
    <submittedName>
        <fullName evidence="5">Oligopeptide transport ATP-binding protein OppF</fullName>
    </submittedName>
</protein>
<dbReference type="PANTHER" id="PTHR43067:SF3">
    <property type="entry name" value="MALTOSE ABC TRANSPORTER, ATP-BINDING PROTEIN"/>
    <property type="match status" value="1"/>
</dbReference>
<evidence type="ECO:0000259" key="4">
    <source>
        <dbReference type="PROSITE" id="PS50893"/>
    </source>
</evidence>
<keyword evidence="2" id="KW-0547">Nucleotide-binding</keyword>
<dbReference type="Proteomes" id="UP000693941">
    <property type="component" value="Chromosome"/>
</dbReference>
<evidence type="ECO:0000313" key="5">
    <source>
        <dbReference type="EMBL" id="QXJ30889.1"/>
    </source>
</evidence>
<dbReference type="SUPFAM" id="SSF52540">
    <property type="entry name" value="P-loop containing nucleoside triphosphate hydrolases"/>
    <property type="match status" value="2"/>
</dbReference>
<dbReference type="GO" id="GO:0005524">
    <property type="term" value="F:ATP binding"/>
    <property type="evidence" value="ECO:0007669"/>
    <property type="project" value="UniProtKB-KW"/>
</dbReference>
<sequence>MRTLPNNNISQKVFILELIYFFVKVEKIMDSLLKVNELTAGYFNQDGFVIGVTNVNFEVYPNEIFAIAGESGCGKSTLAMAIYGLLKYPGVVLRGHVYLKDKDILSITQEELRKLRMKEFVYVPQFAMDALDPLAKIGDQMMRAAVSHGVNVEEARKLIKDKLELVDLPYNVVNMYPHELSGGMRQRVVIATSILLNPSLIILDEPTTGLDVIVQYEILKDLKRIQRQLGVSLVIISHDISMLLMISDRVGIMYAGEIVEIGSKEEIIKRPSHPYTYLLINSLPSLVKRREKLLSIPGNPPFMLSKVPTSCRFYDRCPFRMEKCRTLNPALGDIMDGHKARCFLQKEGYVDLSTLPIPLEYYAEEKAETDLSESNQHEVVMKILNLSKIYYIRKKLILTEPINAVNDVSFELKKGTITALVGGSGHGKSTIAKILAGMIQQTSGKIILLGKDVSEYGERNSMWYKENVQMIFQDPYSSLDPRHTVRWHVERPLLIHKKVSNKDQLLQKIVEVLKNVGLKPPEKYLYKYPHELSGGERQRVAIARAIAVEPKVLVADEPVSMLDASLRAGILNLIKKFKKNGISILYITHDIATVNYIADEIMVIYKGRIVEKGNTHEVISNPSHEYTKRLIEAVPDPYKTI</sequence>
<dbReference type="EMBL" id="CP077715">
    <property type="protein sequence ID" value="QXJ30889.1"/>
    <property type="molecule type" value="Genomic_DNA"/>
</dbReference>
<dbReference type="PROSITE" id="PS50893">
    <property type="entry name" value="ABC_TRANSPORTER_2"/>
    <property type="match status" value="2"/>
</dbReference>
<dbReference type="InterPro" id="IPR027417">
    <property type="entry name" value="P-loop_NTPase"/>
</dbReference>
<dbReference type="CDD" id="cd03257">
    <property type="entry name" value="ABC_NikE_OppD_transporters"/>
    <property type="match status" value="2"/>
</dbReference>
<dbReference type="InterPro" id="IPR003439">
    <property type="entry name" value="ABC_transporter-like_ATP-bd"/>
</dbReference>
<dbReference type="SMART" id="SM00382">
    <property type="entry name" value="AAA"/>
    <property type="match status" value="2"/>
</dbReference>
<dbReference type="PROSITE" id="PS00211">
    <property type="entry name" value="ABC_TRANSPORTER_1"/>
    <property type="match status" value="2"/>
</dbReference>
<dbReference type="AlphaFoldDB" id="A0A8F5BSZ0"/>
<name>A0A8F5BSZ0_9CREN</name>
<dbReference type="NCBIfam" id="TIGR01727">
    <property type="entry name" value="oligo_HPY"/>
    <property type="match status" value="1"/>
</dbReference>
<dbReference type="InterPro" id="IPR003593">
    <property type="entry name" value="AAA+_ATPase"/>
</dbReference>
<dbReference type="GO" id="GO:0016887">
    <property type="term" value="F:ATP hydrolysis activity"/>
    <property type="evidence" value="ECO:0007669"/>
    <property type="project" value="InterPro"/>
</dbReference>
<organism evidence="5 6">
    <name type="scientific">Saccharolobus shibatae</name>
    <dbReference type="NCBI Taxonomy" id="2286"/>
    <lineage>
        <taxon>Archaea</taxon>
        <taxon>Thermoproteota</taxon>
        <taxon>Thermoprotei</taxon>
        <taxon>Sulfolobales</taxon>
        <taxon>Sulfolobaceae</taxon>
        <taxon>Saccharolobus</taxon>
    </lineage>
</organism>
<dbReference type="PANTHER" id="PTHR43067">
    <property type="entry name" value="OLIGOPEPTIDE/DIPEPTIDE ABC TRANSPORTER, ATPASE SUBUNIT"/>
    <property type="match status" value="1"/>
</dbReference>
<dbReference type="InterPro" id="IPR013563">
    <property type="entry name" value="Oligopep_ABC_C"/>
</dbReference>
<feature type="domain" description="ABC transporter" evidence="4">
    <location>
        <begin position="33"/>
        <end position="280"/>
    </location>
</feature>
<dbReference type="Pfam" id="PF08352">
    <property type="entry name" value="oligo_HPY"/>
    <property type="match status" value="2"/>
</dbReference>
<evidence type="ECO:0000256" key="3">
    <source>
        <dbReference type="ARBA" id="ARBA00022840"/>
    </source>
</evidence>
<feature type="domain" description="ABC transporter" evidence="4">
    <location>
        <begin position="381"/>
        <end position="631"/>
    </location>
</feature>
<dbReference type="GO" id="GO:0015833">
    <property type="term" value="P:peptide transport"/>
    <property type="evidence" value="ECO:0007669"/>
    <property type="project" value="InterPro"/>
</dbReference>
<dbReference type="InterPro" id="IPR017871">
    <property type="entry name" value="ABC_transporter-like_CS"/>
</dbReference>
<keyword evidence="1" id="KW-0813">Transport</keyword>
<dbReference type="Gene3D" id="3.40.50.300">
    <property type="entry name" value="P-loop containing nucleotide triphosphate hydrolases"/>
    <property type="match status" value="2"/>
</dbReference>
<dbReference type="FunFam" id="3.40.50.300:FF:000016">
    <property type="entry name" value="Oligopeptide ABC transporter ATP-binding component"/>
    <property type="match status" value="1"/>
</dbReference>
<dbReference type="NCBIfam" id="NF008453">
    <property type="entry name" value="PRK11308.1"/>
    <property type="match status" value="2"/>
</dbReference>
<evidence type="ECO:0000313" key="6">
    <source>
        <dbReference type="Proteomes" id="UP000693941"/>
    </source>
</evidence>
<accession>A0A8F5BSZ0</accession>
<proteinExistence type="predicted"/>
<evidence type="ECO:0000256" key="2">
    <source>
        <dbReference type="ARBA" id="ARBA00022741"/>
    </source>
</evidence>
<gene>
    <name evidence="5" type="ORF">J5U21_00538</name>
</gene>
<reference evidence="5" key="1">
    <citation type="journal article" date="2021" name="Environ. Microbiol.">
        <title>New insights into the diversity and evolution of the archaeal mobilome from three complete genomes of Saccharolobus shibatae.</title>
        <authorList>
            <person name="Medvedeva S."/>
            <person name="Brandt D."/>
            <person name="Cvirkaite-Krupovic V."/>
            <person name="Liu Y."/>
            <person name="Severinov K."/>
            <person name="Ishino S."/>
            <person name="Ishino Y."/>
            <person name="Prangishvili D."/>
            <person name="Kalinowski J."/>
            <person name="Krupovic M."/>
        </authorList>
    </citation>
    <scope>NUCLEOTIDE SEQUENCE</scope>
    <source>
        <strain evidence="5">BEU9</strain>
    </source>
</reference>